<evidence type="ECO:0000313" key="2">
    <source>
        <dbReference type="EMBL" id="GET23448.1"/>
    </source>
</evidence>
<organism evidence="3 4">
    <name type="scientific">Prolixibacter denitrificans</name>
    <dbReference type="NCBI Taxonomy" id="1541063"/>
    <lineage>
        <taxon>Bacteria</taxon>
        <taxon>Pseudomonadati</taxon>
        <taxon>Bacteroidota</taxon>
        <taxon>Bacteroidia</taxon>
        <taxon>Marinilabiliales</taxon>
        <taxon>Prolixibacteraceae</taxon>
        <taxon>Prolixibacter</taxon>
    </lineage>
</organism>
<dbReference type="Proteomes" id="UP000396862">
    <property type="component" value="Unassembled WGS sequence"/>
</dbReference>
<name>A0A2P8CFZ2_9BACT</name>
<proteinExistence type="predicted"/>
<evidence type="ECO:0000313" key="4">
    <source>
        <dbReference type="Proteomes" id="UP000240621"/>
    </source>
</evidence>
<protein>
    <submittedName>
        <fullName evidence="3">Uncharacterized protein</fullName>
    </submittedName>
</protein>
<comment type="caution">
    <text evidence="3">The sequence shown here is derived from an EMBL/GenBank/DDBJ whole genome shotgun (WGS) entry which is preliminary data.</text>
</comment>
<dbReference type="Proteomes" id="UP000240621">
    <property type="component" value="Unassembled WGS sequence"/>
</dbReference>
<reference evidence="2 5" key="2">
    <citation type="submission" date="2019-10" db="EMBL/GenBank/DDBJ databases">
        <title>Prolixibacter strains distinguished by the presence of nitrate reductase genes were adept at nitrate-dependent anaerobic corrosion of metallic iron and carbon steel.</title>
        <authorList>
            <person name="Iino T."/>
            <person name="Shono N."/>
            <person name="Ito K."/>
            <person name="Nakamura R."/>
            <person name="Sueoka K."/>
            <person name="Harayama S."/>
            <person name="Ohkuma M."/>
        </authorList>
    </citation>
    <scope>NUCLEOTIDE SEQUENCE [LARGE SCALE GENOMIC DNA]</scope>
    <source>
        <strain evidence="2 5">MIC1-1</strain>
    </source>
</reference>
<feature type="region of interest" description="Disordered" evidence="1">
    <location>
        <begin position="23"/>
        <end position="45"/>
    </location>
</feature>
<evidence type="ECO:0000313" key="5">
    <source>
        <dbReference type="Proteomes" id="UP000396862"/>
    </source>
</evidence>
<dbReference type="OrthoDB" id="9895261at2"/>
<dbReference type="AlphaFoldDB" id="A0A2P8CFZ2"/>
<dbReference type="RefSeq" id="WP_106541732.1">
    <property type="nucleotide sequence ID" value="NZ_BLAU01000001.1"/>
</dbReference>
<dbReference type="EMBL" id="BLAU01000001">
    <property type="protein sequence ID" value="GET23448.1"/>
    <property type="molecule type" value="Genomic_DNA"/>
</dbReference>
<evidence type="ECO:0000313" key="3">
    <source>
        <dbReference type="EMBL" id="PSK83907.1"/>
    </source>
</evidence>
<sequence>MNEIFTLYFDFLFETDLGESKEKTEVEGHKEMKQENLKSEEESCKYSPSQETVDNILSFAKQYTVLSSGDTQVELNLN</sequence>
<keyword evidence="5" id="KW-1185">Reference proteome</keyword>
<dbReference type="EMBL" id="PYGC01000003">
    <property type="protein sequence ID" value="PSK83907.1"/>
    <property type="molecule type" value="Genomic_DNA"/>
</dbReference>
<gene>
    <name evidence="3" type="ORF">CLV93_103325</name>
    <name evidence="2" type="ORF">JCM18694_36940</name>
</gene>
<reference evidence="3 4" key="1">
    <citation type="submission" date="2018-03" db="EMBL/GenBank/DDBJ databases">
        <title>Genomic Encyclopedia of Archaeal and Bacterial Type Strains, Phase II (KMG-II): from individual species to whole genera.</title>
        <authorList>
            <person name="Goeker M."/>
        </authorList>
    </citation>
    <scope>NUCLEOTIDE SEQUENCE [LARGE SCALE GENOMIC DNA]</scope>
    <source>
        <strain evidence="3 4">DSM 27267</strain>
    </source>
</reference>
<accession>A0A2P8CFZ2</accession>
<feature type="compositionally biased region" description="Basic and acidic residues" evidence="1">
    <location>
        <begin position="23"/>
        <end position="44"/>
    </location>
</feature>
<evidence type="ECO:0000256" key="1">
    <source>
        <dbReference type="SAM" id="MobiDB-lite"/>
    </source>
</evidence>